<sequence>MAIQHVRTSIPARSFWAGLTALVVSVGLAGAVAPTARADGIDDQFLSAVESRDIKFASPQAAILAGHQVCNELDQGRPKGDIATELTNSGKLDGYHAGFFVGLSIAAFCPRHHG</sequence>
<name>A0A7I9YJM4_MYCBU</name>
<organism evidence="2 3">
    <name type="scientific">Mycobacterium bourgelatii</name>
    <dbReference type="NCBI Taxonomy" id="1273442"/>
    <lineage>
        <taxon>Bacteria</taxon>
        <taxon>Bacillati</taxon>
        <taxon>Actinomycetota</taxon>
        <taxon>Actinomycetes</taxon>
        <taxon>Mycobacteriales</taxon>
        <taxon>Mycobacteriaceae</taxon>
        <taxon>Mycobacterium</taxon>
    </lineage>
</organism>
<evidence type="ECO:0000313" key="3">
    <source>
        <dbReference type="Proteomes" id="UP000465360"/>
    </source>
</evidence>
<dbReference type="EMBL" id="BLKZ01000001">
    <property type="protein sequence ID" value="GFG88881.1"/>
    <property type="molecule type" value="Genomic_DNA"/>
</dbReference>
<evidence type="ECO:0000313" key="2">
    <source>
        <dbReference type="EMBL" id="GFG88881.1"/>
    </source>
</evidence>
<gene>
    <name evidence="2" type="ORF">MBOU_09230</name>
</gene>
<protein>
    <recommendedName>
        <fullName evidence="1">DUF732 domain-containing protein</fullName>
    </recommendedName>
</protein>
<feature type="domain" description="DUF732" evidence="1">
    <location>
        <begin position="42"/>
        <end position="110"/>
    </location>
</feature>
<dbReference type="RefSeq" id="WP_163708412.1">
    <property type="nucleotide sequence ID" value="NZ_BLKZ01000001.1"/>
</dbReference>
<dbReference type="AlphaFoldDB" id="A0A7I9YJM4"/>
<proteinExistence type="predicted"/>
<keyword evidence="3" id="KW-1185">Reference proteome</keyword>
<dbReference type="InterPro" id="IPR007969">
    <property type="entry name" value="DUF732"/>
</dbReference>
<dbReference type="Pfam" id="PF05305">
    <property type="entry name" value="DUF732"/>
    <property type="match status" value="1"/>
</dbReference>
<evidence type="ECO:0000259" key="1">
    <source>
        <dbReference type="Pfam" id="PF05305"/>
    </source>
</evidence>
<comment type="caution">
    <text evidence="2">The sequence shown here is derived from an EMBL/GenBank/DDBJ whole genome shotgun (WGS) entry which is preliminary data.</text>
</comment>
<reference evidence="2 3" key="1">
    <citation type="journal article" date="2019" name="Emerg. Microbes Infect.">
        <title>Comprehensive subspecies identification of 175 nontuberculous mycobacteria species based on 7547 genomic profiles.</title>
        <authorList>
            <person name="Matsumoto Y."/>
            <person name="Kinjo T."/>
            <person name="Motooka D."/>
            <person name="Nabeya D."/>
            <person name="Jung N."/>
            <person name="Uechi K."/>
            <person name="Horii T."/>
            <person name="Iida T."/>
            <person name="Fujita J."/>
            <person name="Nakamura S."/>
        </authorList>
    </citation>
    <scope>NUCLEOTIDE SEQUENCE [LARGE SCALE GENOMIC DNA]</scope>
    <source>
        <strain evidence="2 3">JCM 30725</strain>
    </source>
</reference>
<accession>A0A7I9YJM4</accession>
<dbReference type="Proteomes" id="UP000465360">
    <property type="component" value="Unassembled WGS sequence"/>
</dbReference>